<feature type="transmembrane region" description="Helical" evidence="8">
    <location>
        <begin position="320"/>
        <end position="338"/>
    </location>
</feature>
<feature type="transmembrane region" description="Helical" evidence="8">
    <location>
        <begin position="131"/>
        <end position="148"/>
    </location>
</feature>
<evidence type="ECO:0000313" key="10">
    <source>
        <dbReference type="Proteomes" id="UP000252008"/>
    </source>
</evidence>
<evidence type="ECO:0000256" key="7">
    <source>
        <dbReference type="ARBA" id="ARBA00023136"/>
    </source>
</evidence>
<dbReference type="Pfam" id="PF01032">
    <property type="entry name" value="FecCD"/>
    <property type="match status" value="1"/>
</dbReference>
<dbReference type="GO" id="GO:0033214">
    <property type="term" value="P:siderophore-iron import into cell"/>
    <property type="evidence" value="ECO:0007669"/>
    <property type="project" value="TreeGrafter"/>
</dbReference>
<dbReference type="AlphaFoldDB" id="A0A375YKN9"/>
<organism evidence="9 10">
    <name type="scientific">Mycolicibacterium parafortuitum</name>
    <name type="common">Mycobacterium parafortuitum</name>
    <dbReference type="NCBI Taxonomy" id="39692"/>
    <lineage>
        <taxon>Bacteria</taxon>
        <taxon>Bacillati</taxon>
        <taxon>Actinomycetota</taxon>
        <taxon>Actinomycetes</taxon>
        <taxon>Mycobacteriales</taxon>
        <taxon>Mycobacteriaceae</taxon>
        <taxon>Mycolicibacterium</taxon>
    </lineage>
</organism>
<evidence type="ECO:0000313" key="9">
    <source>
        <dbReference type="EMBL" id="SRX81599.1"/>
    </source>
</evidence>
<dbReference type="CDD" id="cd06550">
    <property type="entry name" value="TM_ABC_iron-siderophores_like"/>
    <property type="match status" value="1"/>
</dbReference>
<gene>
    <name evidence="9" type="ORF">MPP7335_03355</name>
</gene>
<dbReference type="InterPro" id="IPR000522">
    <property type="entry name" value="ABC_transptr_permease_BtuC"/>
</dbReference>
<sequence length="351" mass="35453">MPVSARVRYPAIIAGLAVLLVVSMIAGLAVGSIAIPPGDVARILAHQIAPALVDASGPAHYQTVVVQVRGPRVLLGATVGAGLAVIGMTLQALVRNPLADPYLLGVSSGASVGAVGVIVFGAALAGTVTTSVAAFVGSLAALLLVYGLSRSGGRITTTRLVLAGVAVAYVLSAVTSMLLLTARTGDQARQVLTWLLGGLGGARWDTLWLPVLVVGAGLALLLAHGRTLNVLLAGDDAATTMGVDIQRFRARSFVLTSLLTGVLVAASGPIGFVGLILPHAVRLLVGSDHRRALPAAALAGASFLVVADIAARTLASPQEIPVGVLTALCGGPFFLWLLRRDARRAASGVPA</sequence>
<evidence type="ECO:0000256" key="4">
    <source>
        <dbReference type="ARBA" id="ARBA00022475"/>
    </source>
</evidence>
<dbReference type="FunFam" id="1.10.3470.10:FF:000001">
    <property type="entry name" value="Vitamin B12 ABC transporter permease BtuC"/>
    <property type="match status" value="1"/>
</dbReference>
<name>A0A375YKN9_MYCPF</name>
<evidence type="ECO:0000256" key="3">
    <source>
        <dbReference type="ARBA" id="ARBA00022448"/>
    </source>
</evidence>
<feature type="transmembrane region" description="Helical" evidence="8">
    <location>
        <begin position="101"/>
        <end position="125"/>
    </location>
</feature>
<feature type="transmembrane region" description="Helical" evidence="8">
    <location>
        <begin position="253"/>
        <end position="277"/>
    </location>
</feature>
<feature type="transmembrane region" description="Helical" evidence="8">
    <location>
        <begin position="73"/>
        <end position="94"/>
    </location>
</feature>
<dbReference type="EMBL" id="UEGS01000001">
    <property type="protein sequence ID" value="SRX81599.1"/>
    <property type="molecule type" value="Genomic_DNA"/>
</dbReference>
<keyword evidence="3" id="KW-0813">Transport</keyword>
<dbReference type="GO" id="GO:0005886">
    <property type="term" value="C:plasma membrane"/>
    <property type="evidence" value="ECO:0007669"/>
    <property type="project" value="UniProtKB-SubCell"/>
</dbReference>
<accession>A0A375YKN9</accession>
<proteinExistence type="inferred from homology"/>
<comment type="similarity">
    <text evidence="2">Belongs to the binding-protein-dependent transport system permease family. FecCD subfamily.</text>
</comment>
<keyword evidence="5 8" id="KW-0812">Transmembrane</keyword>
<dbReference type="STRING" id="39692.BST38_25770"/>
<keyword evidence="7 8" id="KW-0472">Membrane</keyword>
<evidence type="ECO:0000256" key="2">
    <source>
        <dbReference type="ARBA" id="ARBA00007935"/>
    </source>
</evidence>
<keyword evidence="10" id="KW-1185">Reference proteome</keyword>
<protein>
    <submittedName>
        <fullName evidence="9">ABC transporter permease [Pelagibacterium halotolerans B2]</fullName>
    </submittedName>
</protein>
<reference evidence="9 10" key="1">
    <citation type="submission" date="2018-05" db="EMBL/GenBank/DDBJ databases">
        <authorList>
            <consortium name="IHU Genomes"/>
        </authorList>
    </citation>
    <scope>NUCLEOTIDE SEQUENCE [LARGE SCALE GENOMIC DNA]</scope>
    <source>
        <strain evidence="9 10">P7335</strain>
    </source>
</reference>
<keyword evidence="4" id="KW-1003">Cell membrane</keyword>
<feature type="transmembrane region" description="Helical" evidence="8">
    <location>
        <begin position="160"/>
        <end position="182"/>
    </location>
</feature>
<keyword evidence="6 8" id="KW-1133">Transmembrane helix</keyword>
<feature type="transmembrane region" description="Helical" evidence="8">
    <location>
        <begin position="12"/>
        <end position="35"/>
    </location>
</feature>
<comment type="subcellular location">
    <subcellularLocation>
        <location evidence="1">Cell membrane</location>
        <topology evidence="1">Multi-pass membrane protein</topology>
    </subcellularLocation>
</comment>
<evidence type="ECO:0000256" key="6">
    <source>
        <dbReference type="ARBA" id="ARBA00022989"/>
    </source>
</evidence>
<evidence type="ECO:0000256" key="8">
    <source>
        <dbReference type="SAM" id="Phobius"/>
    </source>
</evidence>
<dbReference type="GO" id="GO:0022857">
    <property type="term" value="F:transmembrane transporter activity"/>
    <property type="evidence" value="ECO:0007669"/>
    <property type="project" value="InterPro"/>
</dbReference>
<dbReference type="PANTHER" id="PTHR30472:SF67">
    <property type="entry name" value="PERMEASE OF ABC TRANSPORTER-RELATED"/>
    <property type="match status" value="1"/>
</dbReference>
<evidence type="ECO:0000256" key="1">
    <source>
        <dbReference type="ARBA" id="ARBA00004651"/>
    </source>
</evidence>
<dbReference type="PANTHER" id="PTHR30472">
    <property type="entry name" value="FERRIC ENTEROBACTIN TRANSPORT SYSTEM PERMEASE PROTEIN"/>
    <property type="match status" value="1"/>
</dbReference>
<dbReference type="Proteomes" id="UP000252008">
    <property type="component" value="Unassembled WGS sequence"/>
</dbReference>
<dbReference type="SUPFAM" id="SSF81345">
    <property type="entry name" value="ABC transporter involved in vitamin B12 uptake, BtuC"/>
    <property type="match status" value="1"/>
</dbReference>
<feature type="transmembrane region" description="Helical" evidence="8">
    <location>
        <begin position="202"/>
        <end position="223"/>
    </location>
</feature>
<dbReference type="Gene3D" id="1.10.3470.10">
    <property type="entry name" value="ABC transporter involved in vitamin B12 uptake, BtuC"/>
    <property type="match status" value="1"/>
</dbReference>
<evidence type="ECO:0000256" key="5">
    <source>
        <dbReference type="ARBA" id="ARBA00022692"/>
    </source>
</evidence>
<dbReference type="RefSeq" id="WP_237160918.1">
    <property type="nucleotide sequence ID" value="NZ_MVID01000033.1"/>
</dbReference>
<dbReference type="InterPro" id="IPR037294">
    <property type="entry name" value="ABC_BtuC-like"/>
</dbReference>